<accession>A0A5S5BXD8</accession>
<dbReference type="PANTHER" id="PTHR43798">
    <property type="entry name" value="MONOACYLGLYCEROL LIPASE"/>
    <property type="match status" value="1"/>
</dbReference>
<proteinExistence type="predicted"/>
<keyword evidence="3" id="KW-1185">Reference proteome</keyword>
<evidence type="ECO:0000313" key="3">
    <source>
        <dbReference type="Proteomes" id="UP000324376"/>
    </source>
</evidence>
<dbReference type="GO" id="GO:0016020">
    <property type="term" value="C:membrane"/>
    <property type="evidence" value="ECO:0007669"/>
    <property type="project" value="TreeGrafter"/>
</dbReference>
<reference evidence="2 3" key="1">
    <citation type="submission" date="2019-07" db="EMBL/GenBank/DDBJ databases">
        <title>Genomic Encyclopedia of Archaeal and Bacterial Type Strains, Phase II (KMG-II): from individual species to whole genera.</title>
        <authorList>
            <person name="Goeker M."/>
        </authorList>
    </citation>
    <scope>NUCLEOTIDE SEQUENCE [LARGE SCALE GENOMIC DNA]</scope>
    <source>
        <strain evidence="2 3">DSM 17527</strain>
    </source>
</reference>
<dbReference type="Pfam" id="PF00561">
    <property type="entry name" value="Abhydrolase_1"/>
    <property type="match status" value="1"/>
</dbReference>
<evidence type="ECO:0000313" key="2">
    <source>
        <dbReference type="EMBL" id="TYP70998.1"/>
    </source>
</evidence>
<dbReference type="GO" id="GO:0016787">
    <property type="term" value="F:hydrolase activity"/>
    <property type="evidence" value="ECO:0007669"/>
    <property type="project" value="UniProtKB-KW"/>
</dbReference>
<dbReference type="AlphaFoldDB" id="A0A5S5BXD8"/>
<dbReference type="PANTHER" id="PTHR43798:SF33">
    <property type="entry name" value="HYDROLASE, PUTATIVE (AFU_ORTHOLOGUE AFUA_2G14860)-RELATED"/>
    <property type="match status" value="1"/>
</dbReference>
<evidence type="ECO:0000259" key="1">
    <source>
        <dbReference type="Pfam" id="PF00561"/>
    </source>
</evidence>
<dbReference type="InterPro" id="IPR000073">
    <property type="entry name" value="AB_hydrolase_1"/>
</dbReference>
<keyword evidence="2" id="KW-0378">Hydrolase</keyword>
<sequence>MPILIGKQLKLLFKIAPTRALQKAFLLFCTPRKGQVTPDQMDFLDAAEDEVVAVDDLLLQTYRWKGSEETILLVHGWESNTHRWKGLIQVLQKHKYNIIAFDAPAHGYSSGNILNVPLYAECLKKVADLYRPNHIIGHSVGGMCTAFYQHTYQNPELDKLILLAPPSELSIIMNGYQKTLQLTDAFMNALDSYFKAQFGYSFEEFSIAKFSQKIKNSGLLIHDKYDDIAPYAAATAIDANWTNGTLMTTENYGHSLFYNEVDERIVDFLNTK</sequence>
<name>A0A5S5BXD8_9FLAO</name>
<dbReference type="Gene3D" id="3.40.50.1820">
    <property type="entry name" value="alpha/beta hydrolase"/>
    <property type="match status" value="1"/>
</dbReference>
<feature type="domain" description="AB hydrolase-1" evidence="1">
    <location>
        <begin position="70"/>
        <end position="185"/>
    </location>
</feature>
<dbReference type="InterPro" id="IPR029058">
    <property type="entry name" value="AB_hydrolase_fold"/>
</dbReference>
<dbReference type="InterPro" id="IPR050266">
    <property type="entry name" value="AB_hydrolase_sf"/>
</dbReference>
<gene>
    <name evidence="2" type="ORF">BD809_11057</name>
</gene>
<dbReference type="SUPFAM" id="SSF53474">
    <property type="entry name" value="alpha/beta-Hydrolases"/>
    <property type="match status" value="1"/>
</dbReference>
<dbReference type="EMBL" id="VNHU01000010">
    <property type="protein sequence ID" value="TYP70998.1"/>
    <property type="molecule type" value="Genomic_DNA"/>
</dbReference>
<comment type="caution">
    <text evidence="2">The sequence shown here is derived from an EMBL/GenBank/DDBJ whole genome shotgun (WGS) entry which is preliminary data.</text>
</comment>
<dbReference type="Proteomes" id="UP000324376">
    <property type="component" value="Unassembled WGS sequence"/>
</dbReference>
<protein>
    <submittedName>
        <fullName evidence="2">Alpha/beta hydrolase family protein</fullName>
    </submittedName>
</protein>
<organism evidence="2 3">
    <name type="scientific">Aquimarina intermedia</name>
    <dbReference type="NCBI Taxonomy" id="350814"/>
    <lineage>
        <taxon>Bacteria</taxon>
        <taxon>Pseudomonadati</taxon>
        <taxon>Bacteroidota</taxon>
        <taxon>Flavobacteriia</taxon>
        <taxon>Flavobacteriales</taxon>
        <taxon>Flavobacteriaceae</taxon>
        <taxon>Aquimarina</taxon>
    </lineage>
</organism>